<dbReference type="InterPro" id="IPR009057">
    <property type="entry name" value="Homeodomain-like_sf"/>
</dbReference>
<evidence type="ECO:0000313" key="2">
    <source>
        <dbReference type="EnsemblFungi" id="FOXG_04109P0"/>
    </source>
</evidence>
<accession>A0A0D2XJJ9</accession>
<sequence>MTDNSDKTSVQLWPWQKRALENGRTPLPESPGERPWLNLPPDTEISATPLTALINVVTPHSRWWSKSDMRRLIHLRNSGESWAAISAEFPGRTLQGVKQTYRKRRFATERQMEKEAFGATSAEPSLIDVTISYPNTTKSY</sequence>
<dbReference type="EnsemblFungi" id="FOXG_04109T0">
    <property type="protein sequence ID" value="FOXG_04109P0"/>
    <property type="gene ID" value="FOXG_04109"/>
</dbReference>
<evidence type="ECO:0000313" key="3">
    <source>
        <dbReference type="Proteomes" id="UP000002489"/>
    </source>
</evidence>
<protein>
    <recommendedName>
        <fullName evidence="4">Myb-like domain-containing protein</fullName>
    </recommendedName>
</protein>
<organism evidence="2 3">
    <name type="scientific">Fusarium oxysporum (strain Fo5176)</name>
    <name type="common">Fusarium vascular wilt</name>
    <dbReference type="NCBI Taxonomy" id="660025"/>
    <lineage>
        <taxon>Eukaryota</taxon>
        <taxon>Fungi</taxon>
        <taxon>Dikarya</taxon>
        <taxon>Ascomycota</taxon>
        <taxon>Pezizomycotina</taxon>
        <taxon>Sordariomycetes</taxon>
        <taxon>Hypocreomycetidae</taxon>
        <taxon>Hypocreales</taxon>
        <taxon>Nectriaceae</taxon>
        <taxon>Fusarium</taxon>
        <taxon>Fusarium oxysporum species complex</taxon>
    </lineage>
</organism>
<feature type="region of interest" description="Disordered" evidence="1">
    <location>
        <begin position="1"/>
        <end position="35"/>
    </location>
</feature>
<dbReference type="AlphaFoldDB" id="A0A0D2XJJ9"/>
<dbReference type="CDD" id="cd00167">
    <property type="entry name" value="SANT"/>
    <property type="match status" value="1"/>
</dbReference>
<proteinExistence type="predicted"/>
<dbReference type="Proteomes" id="UP000002489">
    <property type="component" value="Unassembled WGS sequence"/>
</dbReference>
<name>A0A0D2XJJ9_FUSOF</name>
<reference evidence="2" key="2">
    <citation type="submission" date="2025-08" db="UniProtKB">
        <authorList>
            <consortium name="EnsemblFungi"/>
        </authorList>
    </citation>
    <scope>IDENTIFICATION</scope>
    <source>
        <strain evidence="2">4287 / CBS 123668 / FGSC 9935 / NRRL 34936</strain>
    </source>
</reference>
<dbReference type="SUPFAM" id="SSF46689">
    <property type="entry name" value="Homeodomain-like"/>
    <property type="match status" value="1"/>
</dbReference>
<evidence type="ECO:0000256" key="1">
    <source>
        <dbReference type="SAM" id="MobiDB-lite"/>
    </source>
</evidence>
<evidence type="ECO:0008006" key="4">
    <source>
        <dbReference type="Google" id="ProtNLM"/>
    </source>
</evidence>
<reference evidence="3" key="1">
    <citation type="journal article" date="2012" name="Mol. Plant Microbe Interact.">
        <title>A highly conserved effector in Fusarium oxysporum is required for full virulence on Arabidopsis.</title>
        <authorList>
            <person name="Thatcher L.F."/>
            <person name="Gardiner D.M."/>
            <person name="Kazan K."/>
            <person name="Manners J."/>
        </authorList>
    </citation>
    <scope>NUCLEOTIDE SEQUENCE [LARGE SCALE GENOMIC DNA]</scope>
    <source>
        <strain evidence="3">Fo5176</strain>
    </source>
</reference>
<dbReference type="InterPro" id="IPR001005">
    <property type="entry name" value="SANT/Myb"/>
</dbReference>